<protein>
    <submittedName>
        <fullName evidence="1">RCG45571</fullName>
    </submittedName>
</protein>
<dbReference type="AlphaFoldDB" id="A6JUF7"/>
<proteinExistence type="predicted"/>
<name>A6JUF7_RAT</name>
<dbReference type="Proteomes" id="UP000234681">
    <property type="component" value="Chromosome 3"/>
</dbReference>
<evidence type="ECO:0000313" key="2">
    <source>
        <dbReference type="Proteomes" id="UP000234681"/>
    </source>
</evidence>
<evidence type="ECO:0000313" key="1">
    <source>
        <dbReference type="EMBL" id="EDL93140.1"/>
    </source>
</evidence>
<reference evidence="1 2" key="1">
    <citation type="submission" date="2005-09" db="EMBL/GenBank/DDBJ databases">
        <authorList>
            <person name="Mural R.J."/>
            <person name="Li P.W."/>
            <person name="Adams M.D."/>
            <person name="Amanatides P.G."/>
            <person name="Baden-Tillson H."/>
            <person name="Barnstead M."/>
            <person name="Chin S.H."/>
            <person name="Dew I."/>
            <person name="Evans C.A."/>
            <person name="Ferriera S."/>
            <person name="Flanigan M."/>
            <person name="Fosler C."/>
            <person name="Glodek A."/>
            <person name="Gu Z."/>
            <person name="Holt R.A."/>
            <person name="Jennings D."/>
            <person name="Kraft C.L."/>
            <person name="Lu F."/>
            <person name="Nguyen T."/>
            <person name="Nusskern D.R."/>
            <person name="Pfannkoch C.M."/>
            <person name="Sitter C."/>
            <person name="Sutton G.G."/>
            <person name="Venter J.C."/>
            <person name="Wang Z."/>
            <person name="Woodage T."/>
            <person name="Zheng X.H."/>
            <person name="Zhong F."/>
        </authorList>
    </citation>
    <scope>NUCLEOTIDE SEQUENCE [LARGE SCALE GENOMIC DNA]</scope>
    <source>
        <strain>BN</strain>
        <strain evidence="2">Sprague-Dawley</strain>
    </source>
</reference>
<dbReference type="EMBL" id="CH474001">
    <property type="protein sequence ID" value="EDL93140.1"/>
    <property type="molecule type" value="Genomic_DNA"/>
</dbReference>
<sequence length="51" mass="5369">MLAAGIWSGCADGKAKRSSVLRKSLSTGSHSWVLQHPLAPAQRLRSGQPGI</sequence>
<organism evidence="1 2">
    <name type="scientific">Rattus norvegicus</name>
    <name type="common">Rat</name>
    <dbReference type="NCBI Taxonomy" id="10116"/>
    <lineage>
        <taxon>Eukaryota</taxon>
        <taxon>Metazoa</taxon>
        <taxon>Chordata</taxon>
        <taxon>Craniata</taxon>
        <taxon>Vertebrata</taxon>
        <taxon>Euteleostomi</taxon>
        <taxon>Mammalia</taxon>
        <taxon>Eutheria</taxon>
        <taxon>Euarchontoglires</taxon>
        <taxon>Glires</taxon>
        <taxon>Rodentia</taxon>
        <taxon>Myomorpha</taxon>
        <taxon>Muroidea</taxon>
        <taxon>Muridae</taxon>
        <taxon>Murinae</taxon>
        <taxon>Rattus</taxon>
    </lineage>
</organism>
<accession>A6JUF7</accession>
<gene>
    <name evidence="1" type="ORF">rCG_45571</name>
</gene>